<proteinExistence type="predicted"/>
<gene>
    <name evidence="1" type="ORF">SNE40_020005</name>
</gene>
<reference evidence="1 2" key="1">
    <citation type="submission" date="2024-01" db="EMBL/GenBank/DDBJ databases">
        <title>The genome of the rayed Mediterranean limpet Patella caerulea (Linnaeus, 1758).</title>
        <authorList>
            <person name="Anh-Thu Weber A."/>
            <person name="Halstead-Nussloch G."/>
        </authorList>
    </citation>
    <scope>NUCLEOTIDE SEQUENCE [LARGE SCALE GENOMIC DNA]</scope>
    <source>
        <strain evidence="1">AATW-2023a</strain>
        <tissue evidence="1">Whole specimen</tissue>
    </source>
</reference>
<comment type="caution">
    <text evidence="1">The sequence shown here is derived from an EMBL/GenBank/DDBJ whole genome shotgun (WGS) entry which is preliminary data.</text>
</comment>
<organism evidence="1 2">
    <name type="scientific">Patella caerulea</name>
    <name type="common">Rayed Mediterranean limpet</name>
    <dbReference type="NCBI Taxonomy" id="87958"/>
    <lineage>
        <taxon>Eukaryota</taxon>
        <taxon>Metazoa</taxon>
        <taxon>Spiralia</taxon>
        <taxon>Lophotrochozoa</taxon>
        <taxon>Mollusca</taxon>
        <taxon>Gastropoda</taxon>
        <taxon>Patellogastropoda</taxon>
        <taxon>Patelloidea</taxon>
        <taxon>Patellidae</taxon>
        <taxon>Patella</taxon>
    </lineage>
</organism>
<dbReference type="EMBL" id="JAZGQO010000015">
    <property type="protein sequence ID" value="KAK6168831.1"/>
    <property type="molecule type" value="Genomic_DNA"/>
</dbReference>
<dbReference type="AlphaFoldDB" id="A0AAN8GDB3"/>
<dbReference type="Proteomes" id="UP001347796">
    <property type="component" value="Unassembled WGS sequence"/>
</dbReference>
<accession>A0AAN8GDB3</accession>
<evidence type="ECO:0000313" key="1">
    <source>
        <dbReference type="EMBL" id="KAK6168831.1"/>
    </source>
</evidence>
<keyword evidence="2" id="KW-1185">Reference proteome</keyword>
<protein>
    <submittedName>
        <fullName evidence="1">Uncharacterized protein</fullName>
    </submittedName>
</protein>
<name>A0AAN8GDB3_PATCE</name>
<sequence>MVIDKEAGRHMRNDGLQTLLNSCAQRGDDLQLRLVGVELKDVKFHEECRRRYNDKRQISRVDCPPDPFSPSKKRKSTLRSQLASFNWDTDCFLCCGQARVDSKHPGRNPVYQIRTTDGTREKLLELCNSDHAWSEQVKTRLYDCFDLVAVEA</sequence>
<evidence type="ECO:0000313" key="2">
    <source>
        <dbReference type="Proteomes" id="UP001347796"/>
    </source>
</evidence>